<dbReference type="AlphaFoldDB" id="Q7UER1"/>
<evidence type="ECO:0000256" key="1">
    <source>
        <dbReference type="SAM" id="MobiDB-lite"/>
    </source>
</evidence>
<dbReference type="STRING" id="243090.RB11184"/>
<dbReference type="EnsemblBacteria" id="CAD78974">
    <property type="protein sequence ID" value="CAD78974"/>
    <property type="gene ID" value="RB11184"/>
</dbReference>
<name>Q7UER1_RHOBA</name>
<reference evidence="2 3" key="1">
    <citation type="journal article" date="2003" name="Proc. Natl. Acad. Sci. U.S.A.">
        <title>Complete genome sequence of the marine planctomycete Pirellula sp. strain 1.</title>
        <authorList>
            <person name="Gloeckner F.O."/>
            <person name="Kube M."/>
            <person name="Bauer M."/>
            <person name="Teeling H."/>
            <person name="Lombardot T."/>
            <person name="Ludwig W."/>
            <person name="Gade D."/>
            <person name="Beck A."/>
            <person name="Borzym K."/>
            <person name="Heitmann K."/>
            <person name="Rabus R."/>
            <person name="Schlesner H."/>
            <person name="Amann R."/>
            <person name="Reinhardt R."/>
        </authorList>
    </citation>
    <scope>NUCLEOTIDE SEQUENCE [LARGE SCALE GENOMIC DNA]</scope>
    <source>
        <strain evidence="3">DSM 10527 / NCIMB 13988 / SH1</strain>
    </source>
</reference>
<dbReference type="EMBL" id="BX294153">
    <property type="protein sequence ID" value="CAD78974.1"/>
    <property type="molecule type" value="Genomic_DNA"/>
</dbReference>
<dbReference type="InParanoid" id="Q7UER1"/>
<feature type="region of interest" description="Disordered" evidence="1">
    <location>
        <begin position="21"/>
        <end position="41"/>
    </location>
</feature>
<dbReference type="KEGG" id="rba:RB11184"/>
<gene>
    <name evidence="2" type="ordered locus">RB11184</name>
</gene>
<dbReference type="HOGENOM" id="CLU_3275773_0_0_0"/>
<accession>Q7UER1</accession>
<organism evidence="2 3">
    <name type="scientific">Rhodopirellula baltica (strain DSM 10527 / NCIMB 13988 / SH1)</name>
    <dbReference type="NCBI Taxonomy" id="243090"/>
    <lineage>
        <taxon>Bacteria</taxon>
        <taxon>Pseudomonadati</taxon>
        <taxon>Planctomycetota</taxon>
        <taxon>Planctomycetia</taxon>
        <taxon>Pirellulales</taxon>
        <taxon>Pirellulaceae</taxon>
        <taxon>Rhodopirellula</taxon>
    </lineage>
</organism>
<evidence type="ECO:0000313" key="3">
    <source>
        <dbReference type="Proteomes" id="UP000001025"/>
    </source>
</evidence>
<sequence length="41" mass="4560">MFASRWTWVRAASLTASPTCATPSHLARHSQQNASWSEPCK</sequence>
<evidence type="ECO:0000313" key="2">
    <source>
        <dbReference type="EMBL" id="CAD78974.1"/>
    </source>
</evidence>
<feature type="compositionally biased region" description="Polar residues" evidence="1">
    <location>
        <begin position="29"/>
        <end position="41"/>
    </location>
</feature>
<proteinExistence type="predicted"/>
<keyword evidence="3" id="KW-1185">Reference proteome</keyword>
<protein>
    <submittedName>
        <fullName evidence="2">Uncharacterized protein</fullName>
    </submittedName>
</protein>
<dbReference type="Proteomes" id="UP000001025">
    <property type="component" value="Chromosome"/>
</dbReference>